<dbReference type="RefSeq" id="WP_329359216.1">
    <property type="nucleotide sequence ID" value="NZ_CP108670.1"/>
</dbReference>
<evidence type="ECO:0000256" key="3">
    <source>
        <dbReference type="ARBA" id="ARBA00023004"/>
    </source>
</evidence>
<comment type="cofactor">
    <cofactor evidence="1">
        <name>Fe(2+)</name>
        <dbReference type="ChEBI" id="CHEBI:29033"/>
    </cofactor>
</comment>
<evidence type="ECO:0000256" key="4">
    <source>
        <dbReference type="ARBA" id="ARBA00023194"/>
    </source>
</evidence>
<dbReference type="InterPro" id="IPR042098">
    <property type="entry name" value="TauD-like_sf"/>
</dbReference>
<proteinExistence type="predicted"/>
<evidence type="ECO:0000256" key="2">
    <source>
        <dbReference type="ARBA" id="ARBA00023002"/>
    </source>
</evidence>
<evidence type="ECO:0000259" key="6">
    <source>
        <dbReference type="Pfam" id="PF02668"/>
    </source>
</evidence>
<evidence type="ECO:0000313" key="7">
    <source>
        <dbReference type="EMBL" id="WUX41440.1"/>
    </source>
</evidence>
<dbReference type="Pfam" id="PF02668">
    <property type="entry name" value="TauD"/>
    <property type="match status" value="1"/>
</dbReference>
<protein>
    <submittedName>
        <fullName evidence="7">TauD/TfdA family dioxygenase</fullName>
    </submittedName>
</protein>
<organism evidence="7 8">
    <name type="scientific">Streptomyces anulatus</name>
    <name type="common">Streptomyces chrysomallus</name>
    <dbReference type="NCBI Taxonomy" id="1892"/>
    <lineage>
        <taxon>Bacteria</taxon>
        <taxon>Bacillati</taxon>
        <taxon>Actinomycetota</taxon>
        <taxon>Actinomycetes</taxon>
        <taxon>Kitasatosporales</taxon>
        <taxon>Streptomycetaceae</taxon>
        <taxon>Streptomyces</taxon>
    </lineage>
</organism>
<name>A0ABZ1ZS22_STRAQ</name>
<dbReference type="Gene3D" id="3.60.130.10">
    <property type="entry name" value="Clavaminate synthase-like"/>
    <property type="match status" value="1"/>
</dbReference>
<dbReference type="PANTHER" id="PTHR10696:SF56">
    <property type="entry name" value="TAUD_TFDA-LIKE DOMAIN-CONTAINING PROTEIN"/>
    <property type="match status" value="1"/>
</dbReference>
<keyword evidence="4" id="KW-0045">Antibiotic biosynthesis</keyword>
<keyword evidence="8" id="KW-1185">Reference proteome</keyword>
<evidence type="ECO:0000313" key="8">
    <source>
        <dbReference type="Proteomes" id="UP001431926"/>
    </source>
</evidence>
<dbReference type="PANTHER" id="PTHR10696">
    <property type="entry name" value="GAMMA-BUTYROBETAINE HYDROXYLASE-RELATED"/>
    <property type="match status" value="1"/>
</dbReference>
<feature type="region of interest" description="Disordered" evidence="5">
    <location>
        <begin position="1"/>
        <end position="22"/>
    </location>
</feature>
<dbReference type="InterPro" id="IPR050411">
    <property type="entry name" value="AlphaKG_dependent_hydroxylases"/>
</dbReference>
<reference evidence="7" key="1">
    <citation type="submission" date="2022-10" db="EMBL/GenBank/DDBJ databases">
        <title>The complete genomes of actinobacterial strains from the NBC collection.</title>
        <authorList>
            <person name="Joergensen T.S."/>
            <person name="Alvarez Arevalo M."/>
            <person name="Sterndorff E.B."/>
            <person name="Faurdal D."/>
            <person name="Vuksanovic O."/>
            <person name="Mourched A.-S."/>
            <person name="Charusanti P."/>
            <person name="Shaw S."/>
            <person name="Blin K."/>
            <person name="Weber T."/>
        </authorList>
    </citation>
    <scope>NUCLEOTIDE SEQUENCE</scope>
    <source>
        <strain evidence="7">NBC_01436</strain>
    </source>
</reference>
<gene>
    <name evidence="7" type="ORF">OG367_36750</name>
</gene>
<dbReference type="InterPro" id="IPR003819">
    <property type="entry name" value="TauD/TfdA-like"/>
</dbReference>
<dbReference type="Proteomes" id="UP001431926">
    <property type="component" value="Chromosome"/>
</dbReference>
<sequence>MENASRDNAPTPSGAWDTSRLKAGHEVWRLTPTEQDRARLWSAAGRPGREPDPVWEALRSRIRTGLDAFGFALVRQLFPAGPVADIHQEADVTERVSRLVRDFGEIVPQNGAGDVTQVLRRREGDPDEIAFHCDTCDLLVLLCLRPAARGGATRVAGAPYIHDVLAAERPDVLELLGQKWYFDRAGRAGSQLVHTPILTTGPDSTVTCYYQSRTVRASAGRDGRPPLDAARAEALDVLDEVLNRPETAYPVTLTSGDLLIIRNSRVMHGRSPFTDGPEPHHRRVLRLWLDEVAP</sequence>
<keyword evidence="7" id="KW-0223">Dioxygenase</keyword>
<feature type="domain" description="TauD/TfdA-like" evidence="6">
    <location>
        <begin position="41"/>
        <end position="287"/>
    </location>
</feature>
<keyword evidence="2" id="KW-0560">Oxidoreductase</keyword>
<accession>A0ABZ1ZS22</accession>
<feature type="compositionally biased region" description="Polar residues" evidence="5">
    <location>
        <begin position="1"/>
        <end position="11"/>
    </location>
</feature>
<evidence type="ECO:0000256" key="5">
    <source>
        <dbReference type="SAM" id="MobiDB-lite"/>
    </source>
</evidence>
<keyword evidence="3" id="KW-0408">Iron</keyword>
<evidence type="ECO:0000256" key="1">
    <source>
        <dbReference type="ARBA" id="ARBA00001954"/>
    </source>
</evidence>
<dbReference type="SUPFAM" id="SSF51197">
    <property type="entry name" value="Clavaminate synthase-like"/>
    <property type="match status" value="1"/>
</dbReference>
<dbReference type="GO" id="GO:0051213">
    <property type="term" value="F:dioxygenase activity"/>
    <property type="evidence" value="ECO:0007669"/>
    <property type="project" value="UniProtKB-KW"/>
</dbReference>
<dbReference type="EMBL" id="CP109491">
    <property type="protein sequence ID" value="WUX41440.1"/>
    <property type="molecule type" value="Genomic_DNA"/>
</dbReference>